<dbReference type="Pfam" id="PF26058">
    <property type="entry name" value="DUF8019"/>
    <property type="match status" value="1"/>
</dbReference>
<dbReference type="InterPro" id="IPR013320">
    <property type="entry name" value="ConA-like_dom_sf"/>
</dbReference>
<evidence type="ECO:0000313" key="3">
    <source>
        <dbReference type="EMBL" id="CAG9327612.1"/>
    </source>
</evidence>
<reference evidence="3" key="1">
    <citation type="submission" date="2021-09" db="EMBL/GenBank/DDBJ databases">
        <authorList>
            <consortium name="AG Swart"/>
            <person name="Singh M."/>
            <person name="Singh A."/>
            <person name="Seah K."/>
            <person name="Emmerich C."/>
        </authorList>
    </citation>
    <scope>NUCLEOTIDE SEQUENCE</scope>
    <source>
        <strain evidence="3">ATCC30299</strain>
    </source>
</reference>
<proteinExistence type="predicted"/>
<dbReference type="EMBL" id="CAJZBQ010000044">
    <property type="protein sequence ID" value="CAG9327612.1"/>
    <property type="molecule type" value="Genomic_DNA"/>
</dbReference>
<keyword evidence="4" id="KW-1185">Reference proteome</keyword>
<feature type="signal peptide" evidence="1">
    <location>
        <begin position="1"/>
        <end position="21"/>
    </location>
</feature>
<dbReference type="PANTHER" id="PTHR42535">
    <property type="entry name" value="OOKINETE PROTEIN, PUTATIVE-RELATED"/>
    <property type="match status" value="1"/>
</dbReference>
<name>A0AAU9JHZ1_9CILI</name>
<evidence type="ECO:0000313" key="4">
    <source>
        <dbReference type="Proteomes" id="UP001162131"/>
    </source>
</evidence>
<dbReference type="PANTHER" id="PTHR42535:SF2">
    <property type="entry name" value="CHROMOSOME UNDETERMINED SCAFFOLD_146, WHOLE GENOME SHOTGUN SEQUENCE"/>
    <property type="match status" value="1"/>
</dbReference>
<dbReference type="Pfam" id="PF13385">
    <property type="entry name" value="Laminin_G_3"/>
    <property type="match status" value="1"/>
</dbReference>
<evidence type="ECO:0000256" key="1">
    <source>
        <dbReference type="SAM" id="SignalP"/>
    </source>
</evidence>
<dbReference type="Gene3D" id="2.60.120.200">
    <property type="match status" value="1"/>
</dbReference>
<feature type="chain" id="PRO_5043840835" description="DUF8019 domain-containing protein" evidence="1">
    <location>
        <begin position="22"/>
        <end position="336"/>
    </location>
</feature>
<evidence type="ECO:0000259" key="2">
    <source>
        <dbReference type="Pfam" id="PF26058"/>
    </source>
</evidence>
<comment type="caution">
    <text evidence="3">The sequence shown here is derived from an EMBL/GenBank/DDBJ whole genome shotgun (WGS) entry which is preliminary data.</text>
</comment>
<accession>A0AAU9JHZ1</accession>
<dbReference type="SUPFAM" id="SSF49899">
    <property type="entry name" value="Concanavalin A-like lectins/glucanases"/>
    <property type="match status" value="1"/>
</dbReference>
<dbReference type="AlphaFoldDB" id="A0AAU9JHZ1"/>
<dbReference type="Proteomes" id="UP001162131">
    <property type="component" value="Unassembled WGS sequence"/>
</dbReference>
<organism evidence="3 4">
    <name type="scientific">Blepharisma stoltei</name>
    <dbReference type="NCBI Taxonomy" id="1481888"/>
    <lineage>
        <taxon>Eukaryota</taxon>
        <taxon>Sar</taxon>
        <taxon>Alveolata</taxon>
        <taxon>Ciliophora</taxon>
        <taxon>Postciliodesmatophora</taxon>
        <taxon>Heterotrichea</taxon>
        <taxon>Heterotrichida</taxon>
        <taxon>Blepharismidae</taxon>
        <taxon>Blepharisma</taxon>
    </lineage>
</organism>
<sequence length="336" mass="38127">MENVKVLLFVLLGLIVSSSYLQDCLNIPFTLCMNKKSYAIADLNKINTLIGWWTFDDKFGHDYSHHINPLETVPMAGPGQKKGSSLYFDSTNQGVIPHISYYEISEFSVMFWIFLTKDSTGAWRTIFHKGQNSNELTPTVLLWPKERRLHARVSTDYNWNEGVDSTAIINMRKWAHISLVGSGQLLQLYINGYLDNQIILHGNIQYNRGDIFLGKDPWHMGFSGYFDDLRLYDAAIHEKDLLALAESASPMAAANGVMLGCQSCSYPDATSGCIDNYHICSLEELYSGSYEVARSMGWFKSSPDVWVHNTPENHSTKSEEMYDSDVFKLGLCCRDY</sequence>
<protein>
    <recommendedName>
        <fullName evidence="2">DUF8019 domain-containing protein</fullName>
    </recommendedName>
</protein>
<keyword evidence="1" id="KW-0732">Signal</keyword>
<gene>
    <name evidence="3" type="ORF">BSTOLATCC_MIC44242</name>
</gene>
<feature type="domain" description="DUF8019" evidence="2">
    <location>
        <begin position="256"/>
        <end position="336"/>
    </location>
</feature>
<dbReference type="InterPro" id="IPR058332">
    <property type="entry name" value="DUF8019"/>
</dbReference>